<keyword evidence="4 8" id="KW-0812">Transmembrane</keyword>
<feature type="transmembrane region" description="Helical" evidence="8">
    <location>
        <begin position="71"/>
        <end position="89"/>
    </location>
</feature>
<evidence type="ECO:0000256" key="8">
    <source>
        <dbReference type="SAM" id="Phobius"/>
    </source>
</evidence>
<evidence type="ECO:0000256" key="3">
    <source>
        <dbReference type="ARBA" id="ARBA00022679"/>
    </source>
</evidence>
<dbReference type="GO" id="GO:0044038">
    <property type="term" value="P:cell wall macromolecule biosynthetic process"/>
    <property type="evidence" value="ECO:0007669"/>
    <property type="project" value="TreeGrafter"/>
</dbReference>
<evidence type="ECO:0000256" key="5">
    <source>
        <dbReference type="ARBA" id="ARBA00022989"/>
    </source>
</evidence>
<evidence type="ECO:0000256" key="6">
    <source>
        <dbReference type="ARBA" id="ARBA00023136"/>
    </source>
</evidence>
<dbReference type="GO" id="GO:0046872">
    <property type="term" value="F:metal ion binding"/>
    <property type="evidence" value="ECO:0007669"/>
    <property type="project" value="UniProtKB-KW"/>
</dbReference>
<comment type="subcellular location">
    <subcellularLocation>
        <location evidence="1">Cell membrane</location>
        <topology evidence="1">Multi-pass membrane protein</topology>
    </subcellularLocation>
</comment>
<evidence type="ECO:0000313" key="10">
    <source>
        <dbReference type="Proteomes" id="UP000184114"/>
    </source>
</evidence>
<name>A0A1M4SDZ7_9FIRM</name>
<reference evidence="10" key="1">
    <citation type="submission" date="2016-11" db="EMBL/GenBank/DDBJ databases">
        <authorList>
            <person name="Varghese N."/>
            <person name="Submissions S."/>
        </authorList>
    </citation>
    <scope>NUCLEOTIDE SEQUENCE [LARGE SCALE GENOMIC DNA]</scope>
    <source>
        <strain evidence="10">DSM 18095</strain>
    </source>
</reference>
<keyword evidence="5 8" id="KW-1133">Transmembrane helix</keyword>
<feature type="transmembrane region" description="Helical" evidence="8">
    <location>
        <begin position="6"/>
        <end position="28"/>
    </location>
</feature>
<dbReference type="GO" id="GO:0005886">
    <property type="term" value="C:plasma membrane"/>
    <property type="evidence" value="ECO:0007669"/>
    <property type="project" value="UniProtKB-SubCell"/>
</dbReference>
<keyword evidence="2" id="KW-1003">Cell membrane</keyword>
<evidence type="ECO:0000313" key="9">
    <source>
        <dbReference type="EMBL" id="SHE30430.1"/>
    </source>
</evidence>
<dbReference type="EMBL" id="FQTY01000001">
    <property type="protein sequence ID" value="SHE30430.1"/>
    <property type="molecule type" value="Genomic_DNA"/>
</dbReference>
<dbReference type="GO" id="GO:0016780">
    <property type="term" value="F:phosphotransferase activity, for other substituted phosphate groups"/>
    <property type="evidence" value="ECO:0007669"/>
    <property type="project" value="InterPro"/>
</dbReference>
<keyword evidence="7" id="KW-0479">Metal-binding</keyword>
<feature type="transmembrane region" description="Helical" evidence="8">
    <location>
        <begin position="164"/>
        <end position="181"/>
    </location>
</feature>
<keyword evidence="3 9" id="KW-0808">Transferase</keyword>
<dbReference type="GO" id="GO:0071555">
    <property type="term" value="P:cell wall organization"/>
    <property type="evidence" value="ECO:0007669"/>
    <property type="project" value="TreeGrafter"/>
</dbReference>
<keyword evidence="10" id="KW-1185">Reference proteome</keyword>
<dbReference type="AlphaFoldDB" id="A0A1M4SDZ7"/>
<protein>
    <submittedName>
        <fullName evidence="9">UDP-N-acetylmuramyl pentapeptide phosphotransferase/UDP-N-acetylglucosamine-1-phosphate transferase</fullName>
    </submittedName>
</protein>
<dbReference type="PANTHER" id="PTHR22926">
    <property type="entry name" value="PHOSPHO-N-ACETYLMURAMOYL-PENTAPEPTIDE-TRANSFERASE"/>
    <property type="match status" value="1"/>
</dbReference>
<organism evidence="9 10">
    <name type="scientific">Tissierella praeacuta DSM 18095</name>
    <dbReference type="NCBI Taxonomy" id="1123404"/>
    <lineage>
        <taxon>Bacteria</taxon>
        <taxon>Bacillati</taxon>
        <taxon>Bacillota</taxon>
        <taxon>Tissierellia</taxon>
        <taxon>Tissierellales</taxon>
        <taxon>Tissierellaceae</taxon>
        <taxon>Tissierella</taxon>
    </lineage>
</organism>
<feature type="binding site" evidence="7">
    <location>
        <position position="211"/>
    </location>
    <ligand>
        <name>Mg(2+)</name>
        <dbReference type="ChEBI" id="CHEBI:18420"/>
    </ligand>
</feature>
<evidence type="ECO:0000256" key="7">
    <source>
        <dbReference type="PIRSR" id="PIRSR600715-1"/>
    </source>
</evidence>
<dbReference type="GeneID" id="90994966"/>
<dbReference type="STRING" id="1123404.SAMN02745784_00273"/>
<gene>
    <name evidence="9" type="ORF">SAMN02745784_00273</name>
</gene>
<feature type="transmembrane region" description="Helical" evidence="8">
    <location>
        <begin position="110"/>
        <end position="134"/>
    </location>
</feature>
<evidence type="ECO:0000256" key="1">
    <source>
        <dbReference type="ARBA" id="ARBA00004651"/>
    </source>
</evidence>
<sequence length="271" mass="30234">MYYYGITSFILSFILSSIALPMFIDMLFKSNVVCENFKSSLIPTSMGIVFVFVQVITLGILKILFDFNDNLSLVYLLGFVFIGLLGLFDDLTGEKKIKGLKGHIKAFFKGVLTTGAIKAFLGFFISLVVSSYISNSLKDFMINSFLIGLFTNFINLFDLRPGRAVKIFMIISLVFIFSNLLGNSNYILFSFLGILIPYIILDLKAKAMMGDVGSNTLGFTLGLYVATSFNLTIKSIILILLIIIHIMAEKVSFSKVIDNNKILKFLDNIGR</sequence>
<dbReference type="PANTHER" id="PTHR22926:SF3">
    <property type="entry name" value="UNDECAPRENYL-PHOSPHATE ALPHA-N-ACETYLGLUCOSAMINYL 1-PHOSPHATE TRANSFERASE"/>
    <property type="match status" value="1"/>
</dbReference>
<dbReference type="InterPro" id="IPR000715">
    <property type="entry name" value="Glycosyl_transferase_4"/>
</dbReference>
<feature type="binding site" evidence="7">
    <location>
        <position position="155"/>
    </location>
    <ligand>
        <name>Mg(2+)</name>
        <dbReference type="ChEBI" id="CHEBI:18420"/>
    </ligand>
</feature>
<feature type="transmembrane region" description="Helical" evidence="8">
    <location>
        <begin position="40"/>
        <end position="65"/>
    </location>
</feature>
<proteinExistence type="predicted"/>
<evidence type="ECO:0000256" key="2">
    <source>
        <dbReference type="ARBA" id="ARBA00022475"/>
    </source>
</evidence>
<keyword evidence="6 8" id="KW-0472">Membrane</keyword>
<evidence type="ECO:0000256" key="4">
    <source>
        <dbReference type="ARBA" id="ARBA00022692"/>
    </source>
</evidence>
<feature type="transmembrane region" description="Helical" evidence="8">
    <location>
        <begin position="217"/>
        <end position="248"/>
    </location>
</feature>
<dbReference type="RefSeq" id="WP_072972076.1">
    <property type="nucleotide sequence ID" value="NZ_FQTY01000001.1"/>
</dbReference>
<keyword evidence="7" id="KW-0460">Magnesium</keyword>
<comment type="cofactor">
    <cofactor evidence="7">
        <name>Mg(2+)</name>
        <dbReference type="ChEBI" id="CHEBI:18420"/>
    </cofactor>
</comment>
<accession>A0A1M4SDZ7</accession>
<dbReference type="Proteomes" id="UP000184114">
    <property type="component" value="Unassembled WGS sequence"/>
</dbReference>
<feature type="transmembrane region" description="Helical" evidence="8">
    <location>
        <begin position="140"/>
        <end position="157"/>
    </location>
</feature>